<dbReference type="Proteomes" id="UP000643403">
    <property type="component" value="Unassembled WGS sequence"/>
</dbReference>
<dbReference type="RefSeq" id="WP_189450171.1">
    <property type="nucleotide sequence ID" value="NZ_BMXY01000003.1"/>
</dbReference>
<comment type="caution">
    <text evidence="2">The sequence shown here is derived from an EMBL/GenBank/DDBJ whole genome shotgun (WGS) entry which is preliminary data.</text>
</comment>
<feature type="chain" id="PRO_5046340350" evidence="1">
    <location>
        <begin position="25"/>
        <end position="257"/>
    </location>
</feature>
<name>A0ABQ3C5D5_9GAMM</name>
<feature type="signal peptide" evidence="1">
    <location>
        <begin position="1"/>
        <end position="24"/>
    </location>
</feature>
<keyword evidence="3" id="KW-1185">Reference proteome</keyword>
<organism evidence="2 3">
    <name type="scientific">Cognatilysobacter xinjiangensis</name>
    <dbReference type="NCBI Taxonomy" id="546892"/>
    <lineage>
        <taxon>Bacteria</taxon>
        <taxon>Pseudomonadati</taxon>
        <taxon>Pseudomonadota</taxon>
        <taxon>Gammaproteobacteria</taxon>
        <taxon>Lysobacterales</taxon>
        <taxon>Lysobacteraceae</taxon>
        <taxon>Cognatilysobacter</taxon>
    </lineage>
</organism>
<evidence type="ECO:0000256" key="1">
    <source>
        <dbReference type="SAM" id="SignalP"/>
    </source>
</evidence>
<reference evidence="3" key="1">
    <citation type="journal article" date="2019" name="Int. J. Syst. Evol. Microbiol.">
        <title>The Global Catalogue of Microorganisms (GCM) 10K type strain sequencing project: providing services to taxonomists for standard genome sequencing and annotation.</title>
        <authorList>
            <consortium name="The Broad Institute Genomics Platform"/>
            <consortium name="The Broad Institute Genome Sequencing Center for Infectious Disease"/>
            <person name="Wu L."/>
            <person name="Ma J."/>
        </authorList>
    </citation>
    <scope>NUCLEOTIDE SEQUENCE [LARGE SCALE GENOMIC DNA]</scope>
    <source>
        <strain evidence="3">KCTC 22558</strain>
    </source>
</reference>
<keyword evidence="1" id="KW-0732">Signal</keyword>
<evidence type="ECO:0000313" key="3">
    <source>
        <dbReference type="Proteomes" id="UP000643403"/>
    </source>
</evidence>
<gene>
    <name evidence="2" type="ORF">GCM10008101_23480</name>
</gene>
<dbReference type="EMBL" id="BMXY01000003">
    <property type="protein sequence ID" value="GGZ68480.1"/>
    <property type="molecule type" value="Genomic_DNA"/>
</dbReference>
<protein>
    <submittedName>
        <fullName evidence="2">Uncharacterized protein</fullName>
    </submittedName>
</protein>
<proteinExistence type="predicted"/>
<accession>A0ABQ3C5D5</accession>
<evidence type="ECO:0000313" key="2">
    <source>
        <dbReference type="EMBL" id="GGZ68480.1"/>
    </source>
</evidence>
<sequence>MKSRSLPLAFFMVLVAAASAPALALPPSSQPAADVQPVRVQLVDDATLAGMTGKFFGADMLVGVRIDLVSTLSTAQGATATATGSLYVRRVGNGFDVRVDSQADATAGATDAAQGGGALAIGGDGIHVDGIGQVTQIAGDGNRMGNLAVVQLGSAPGAPSGFNGQMGAQAEAGGLTARVSFVGGGVQLGLVAPGATIRQEVTPGASTRVLQTGRIAGDGFTGSNALHLQMMTTALPTSSMQQLGIQQALSALSGLRR</sequence>